<dbReference type="EMBL" id="VDMD01000001">
    <property type="protein sequence ID" value="TRM68879.1"/>
    <property type="molecule type" value="Genomic_DNA"/>
</dbReference>
<dbReference type="PANTHER" id="PTHR35870:SF1">
    <property type="entry name" value="PROTEIN, PUTATIVE (AFU_ORTHOLOGUE AFUA_5G03330)-RELATED"/>
    <property type="match status" value="1"/>
</dbReference>
<gene>
    <name evidence="2" type="ORF">BD626DRAFT_624338</name>
</gene>
<sequence>MNRLTRAMSSISVQARTTVPLRKGLVNVPGATPSAAALTQRLLQKDFETHHCFFNDKGFHNHLSHHLLSVYDLGGSANLIQSIFDAENAYQRPIIQGPEDKIPTITTENWTSYLGKEITYPAYLKFFNDQIAEHGSQPTIERYIFSPEANGNGTIMLARLVSGVLHPWIQLGFGVEFQQEYLVAMGLALTAMHNPTYPEVLADNPSGDPSTTHTTDKSPTLHDLFDEIYASDTLKPAPYDPNAMFGTRVKQFLSSPSRPATVLDIARRWTFLPTTSSPAAFAADLEHKLKEVIVEATLILGATGLRHDALHRPPRQDFFLMHLLTSALFMQPLLKVAREPVYQARLLQAYLRTMIMTTLARGRPRPDIRALYAHPVALGDEQHDAVPDSAEGAQAALDANGKSVHGRQGRPVNAWPAIIDSATHHSESHVCKAVRSLYFAAQMYETEGALGVVPGVDGTVFVRAATVLIDALGWVSKGEEEREWDRSALGWGEAWAE</sequence>
<dbReference type="Pfam" id="PF14027">
    <property type="entry name" value="Questin_oxidase"/>
    <property type="match status" value="1"/>
</dbReference>
<dbReference type="Proteomes" id="UP000320762">
    <property type="component" value="Unassembled WGS sequence"/>
</dbReference>
<keyword evidence="3" id="KW-1185">Reference proteome</keyword>
<comment type="caution">
    <text evidence="2">The sequence shown here is derived from an EMBL/GenBank/DDBJ whole genome shotgun (WGS) entry which is preliminary data.</text>
</comment>
<evidence type="ECO:0000313" key="2">
    <source>
        <dbReference type="EMBL" id="TRM68879.1"/>
    </source>
</evidence>
<name>A0A550CVR1_9AGAR</name>
<reference evidence="2 3" key="1">
    <citation type="journal article" date="2019" name="New Phytol.">
        <title>Comparative genomics reveals unique wood-decay strategies and fruiting body development in the Schizophyllaceae.</title>
        <authorList>
            <person name="Almasi E."/>
            <person name="Sahu N."/>
            <person name="Krizsan K."/>
            <person name="Balint B."/>
            <person name="Kovacs G.M."/>
            <person name="Kiss B."/>
            <person name="Cseklye J."/>
            <person name="Drula E."/>
            <person name="Henrissat B."/>
            <person name="Nagy I."/>
            <person name="Chovatia M."/>
            <person name="Adam C."/>
            <person name="LaButti K."/>
            <person name="Lipzen A."/>
            <person name="Riley R."/>
            <person name="Grigoriev I.V."/>
            <person name="Nagy L.G."/>
        </authorList>
    </citation>
    <scope>NUCLEOTIDE SEQUENCE [LARGE SCALE GENOMIC DNA]</scope>
    <source>
        <strain evidence="2 3">NL-1724</strain>
    </source>
</reference>
<evidence type="ECO:0000313" key="3">
    <source>
        <dbReference type="Proteomes" id="UP000320762"/>
    </source>
</evidence>
<dbReference type="GO" id="GO:0016491">
    <property type="term" value="F:oxidoreductase activity"/>
    <property type="evidence" value="ECO:0007669"/>
    <property type="project" value="UniProtKB-KW"/>
</dbReference>
<dbReference type="STRING" id="97359.A0A550CVR1"/>
<dbReference type="AlphaFoldDB" id="A0A550CVR1"/>
<evidence type="ECO:0008006" key="4">
    <source>
        <dbReference type="Google" id="ProtNLM"/>
    </source>
</evidence>
<evidence type="ECO:0000256" key="1">
    <source>
        <dbReference type="ARBA" id="ARBA00023002"/>
    </source>
</evidence>
<dbReference type="InterPro" id="IPR025337">
    <property type="entry name" value="Questin_oxidase-like"/>
</dbReference>
<organism evidence="2 3">
    <name type="scientific">Schizophyllum amplum</name>
    <dbReference type="NCBI Taxonomy" id="97359"/>
    <lineage>
        <taxon>Eukaryota</taxon>
        <taxon>Fungi</taxon>
        <taxon>Dikarya</taxon>
        <taxon>Basidiomycota</taxon>
        <taxon>Agaricomycotina</taxon>
        <taxon>Agaricomycetes</taxon>
        <taxon>Agaricomycetidae</taxon>
        <taxon>Agaricales</taxon>
        <taxon>Schizophyllaceae</taxon>
        <taxon>Schizophyllum</taxon>
    </lineage>
</organism>
<keyword evidence="1" id="KW-0560">Oxidoreductase</keyword>
<dbReference type="OrthoDB" id="10004862at2759"/>
<protein>
    <recommendedName>
        <fullName evidence="4">Oxidoreductase AflY</fullName>
    </recommendedName>
</protein>
<proteinExistence type="predicted"/>
<accession>A0A550CVR1</accession>
<dbReference type="PANTHER" id="PTHR35870">
    <property type="entry name" value="PROTEIN, PUTATIVE (AFU_ORTHOLOGUE AFUA_5G03330)-RELATED"/>
    <property type="match status" value="1"/>
</dbReference>